<name>M1PLX1_DESSD</name>
<dbReference type="SUPFAM" id="SSF51366">
    <property type="entry name" value="Ribulose-phoshate binding barrel"/>
    <property type="match status" value="1"/>
</dbReference>
<evidence type="ECO:0000256" key="8">
    <source>
        <dbReference type="PIRSR" id="PIRSR614732-1"/>
    </source>
</evidence>
<comment type="function">
    <text evidence="1 7">Catalyzes the decarboxylation of orotidine 5'-monophosphate (OMP) to uridine 5'-monophosphate (UMP).</text>
</comment>
<dbReference type="GO" id="GO:0004590">
    <property type="term" value="F:orotidine-5'-phosphate decarboxylase activity"/>
    <property type="evidence" value="ECO:0007669"/>
    <property type="project" value="UniProtKB-UniRule"/>
</dbReference>
<feature type="binding site" evidence="7">
    <location>
        <begin position="65"/>
        <end position="74"/>
    </location>
    <ligand>
        <name>substrate</name>
    </ligand>
</feature>
<dbReference type="NCBIfam" id="TIGR01740">
    <property type="entry name" value="pyrF"/>
    <property type="match status" value="1"/>
</dbReference>
<dbReference type="CDD" id="cd04725">
    <property type="entry name" value="OMP_decarboxylase_like"/>
    <property type="match status" value="1"/>
</dbReference>
<dbReference type="RefSeq" id="WP_015403142.1">
    <property type="nucleotide sequence ID" value="NC_020304.1"/>
</dbReference>
<dbReference type="GO" id="GO:0044205">
    <property type="term" value="P:'de novo' UMP biosynthetic process"/>
    <property type="evidence" value="ECO:0007669"/>
    <property type="project" value="UniProtKB-UniRule"/>
</dbReference>
<dbReference type="EC" id="4.1.1.23" evidence="7"/>
<dbReference type="InterPro" id="IPR047596">
    <property type="entry name" value="OMPdecase_bac"/>
</dbReference>
<evidence type="ECO:0000256" key="2">
    <source>
        <dbReference type="ARBA" id="ARBA00004861"/>
    </source>
</evidence>
<dbReference type="OrthoDB" id="9806203at2"/>
<dbReference type="KEGG" id="dsf:UWK_00872"/>
<dbReference type="UniPathway" id="UPA00070">
    <property type="reaction ID" value="UER00120"/>
</dbReference>
<keyword evidence="3 7" id="KW-0210">Decarboxylase</keyword>
<feature type="active site" description="For OMPdecase activity" evidence="8">
    <location>
        <position position="67"/>
    </location>
</feature>
<dbReference type="eggNOG" id="COG0284">
    <property type="taxonomic scope" value="Bacteria"/>
</dbReference>
<evidence type="ECO:0000256" key="6">
    <source>
        <dbReference type="ARBA" id="ARBA00049157"/>
    </source>
</evidence>
<comment type="catalytic activity">
    <reaction evidence="6 7 10">
        <text>orotidine 5'-phosphate + H(+) = UMP + CO2</text>
        <dbReference type="Rhea" id="RHEA:11596"/>
        <dbReference type="ChEBI" id="CHEBI:15378"/>
        <dbReference type="ChEBI" id="CHEBI:16526"/>
        <dbReference type="ChEBI" id="CHEBI:57538"/>
        <dbReference type="ChEBI" id="CHEBI:57865"/>
        <dbReference type="EC" id="4.1.1.23"/>
    </reaction>
</comment>
<sequence>MTKQIELQDRIIVALDVDNPELAQEMVRRCESRTRYFKVGLQLFMASYFEVVDWIIDRGHKVMLDLKFFDIPETVKLAVEQLNNRGVSLATIHGNDAIIRAAMEARGDLQLLAVTVLTSFGEEDLRAMGMTQSVEDLVLFRARRALELGCDGVVSSGLEAERLRRDLGDKLLIVTPGIRPGANVSDGSDDQKRIITAGRAIATGADHVVVGRPITKAADPLKVLEEMQLDIQKNISG</sequence>
<evidence type="ECO:0000256" key="7">
    <source>
        <dbReference type="HAMAP-Rule" id="MF_01200"/>
    </source>
</evidence>
<dbReference type="Gene3D" id="3.20.20.70">
    <property type="entry name" value="Aldolase class I"/>
    <property type="match status" value="1"/>
</dbReference>
<evidence type="ECO:0000256" key="9">
    <source>
        <dbReference type="PIRSR" id="PIRSR614732-2"/>
    </source>
</evidence>
<dbReference type="InterPro" id="IPR013785">
    <property type="entry name" value="Aldolase_TIM"/>
</dbReference>
<keyword evidence="4 7" id="KW-0665">Pyrimidine biosynthesis</keyword>
<feature type="active site" description="For OMPdecase activity" evidence="8">
    <location>
        <position position="70"/>
    </location>
</feature>
<dbReference type="SMART" id="SM00934">
    <property type="entry name" value="OMPdecase"/>
    <property type="match status" value="1"/>
</dbReference>
<dbReference type="InterPro" id="IPR018089">
    <property type="entry name" value="OMPdecase_AS"/>
</dbReference>
<dbReference type="AlphaFoldDB" id="M1PLX1"/>
<feature type="active site" description="For OMPdecase activity" evidence="8">
    <location>
        <position position="65"/>
    </location>
</feature>
<accession>M1PLX1</accession>
<dbReference type="NCBIfam" id="NF001273">
    <property type="entry name" value="PRK00230.1"/>
    <property type="match status" value="1"/>
</dbReference>
<dbReference type="PANTHER" id="PTHR32119">
    <property type="entry name" value="OROTIDINE 5'-PHOSPHATE DECARBOXYLASE"/>
    <property type="match status" value="1"/>
</dbReference>
<dbReference type="PROSITE" id="PS00156">
    <property type="entry name" value="OMPDECASE"/>
    <property type="match status" value="1"/>
</dbReference>
<evidence type="ECO:0000256" key="4">
    <source>
        <dbReference type="ARBA" id="ARBA00022975"/>
    </source>
</evidence>
<dbReference type="PANTHER" id="PTHR32119:SF2">
    <property type="entry name" value="OROTIDINE 5'-PHOSPHATE DECARBOXYLASE"/>
    <property type="match status" value="1"/>
</dbReference>
<feature type="binding site" evidence="7 9">
    <location>
        <position position="211"/>
    </location>
    <ligand>
        <name>substrate</name>
    </ligand>
</feature>
<proteinExistence type="inferred from homology"/>
<dbReference type="Proteomes" id="UP000011721">
    <property type="component" value="Chromosome"/>
</dbReference>
<dbReference type="HOGENOM" id="CLU_067069_1_0_7"/>
<feature type="binding site" evidence="7 9">
    <location>
        <position position="118"/>
    </location>
    <ligand>
        <name>substrate</name>
    </ligand>
</feature>
<dbReference type="GO" id="GO:0006207">
    <property type="term" value="P:'de novo' pyrimidine nucleobase biosynthetic process"/>
    <property type="evidence" value="ECO:0007669"/>
    <property type="project" value="InterPro"/>
</dbReference>
<dbReference type="InterPro" id="IPR011060">
    <property type="entry name" value="RibuloseP-bd_barrel"/>
</dbReference>
<evidence type="ECO:0000313" key="12">
    <source>
        <dbReference type="EMBL" id="AGF77446.1"/>
    </source>
</evidence>
<protein>
    <recommendedName>
        <fullName evidence="7">Orotidine 5'-phosphate decarboxylase</fullName>
        <ecNumber evidence="7">4.1.1.23</ecNumber>
    </recommendedName>
    <alternativeName>
        <fullName evidence="7">OMP decarboxylase</fullName>
        <shortName evidence="7">OMPDCase</shortName>
        <shortName evidence="7">OMPdecase</shortName>
    </alternativeName>
</protein>
<evidence type="ECO:0000256" key="1">
    <source>
        <dbReference type="ARBA" id="ARBA00002356"/>
    </source>
</evidence>
<dbReference type="PATRIC" id="fig|1167006.5.peg.978"/>
<evidence type="ECO:0000259" key="11">
    <source>
        <dbReference type="SMART" id="SM00934"/>
    </source>
</evidence>
<dbReference type="InterPro" id="IPR001754">
    <property type="entry name" value="OMPdeCOase_dom"/>
</dbReference>
<comment type="subunit">
    <text evidence="7">Homodimer.</text>
</comment>
<keyword evidence="5 7" id="KW-0456">Lyase</keyword>
<feature type="binding site" evidence="7 9">
    <location>
        <position position="212"/>
    </location>
    <ligand>
        <name>substrate</name>
    </ligand>
</feature>
<dbReference type="GO" id="GO:0005829">
    <property type="term" value="C:cytosol"/>
    <property type="evidence" value="ECO:0007669"/>
    <property type="project" value="TreeGrafter"/>
</dbReference>
<feature type="binding site" evidence="7 9">
    <location>
        <position position="179"/>
    </location>
    <ligand>
        <name>substrate</name>
    </ligand>
</feature>
<evidence type="ECO:0000256" key="10">
    <source>
        <dbReference type="RuleBase" id="RU000512"/>
    </source>
</evidence>
<feature type="binding site" evidence="7 9">
    <location>
        <position position="38"/>
    </location>
    <ligand>
        <name>substrate</name>
    </ligand>
</feature>
<feature type="domain" description="Orotidine 5'-phosphate decarboxylase" evidence="11">
    <location>
        <begin position="10"/>
        <end position="227"/>
    </location>
</feature>
<dbReference type="HAMAP" id="MF_01200_B">
    <property type="entry name" value="OMPdecase_type1_B"/>
    <property type="match status" value="1"/>
</dbReference>
<evidence type="ECO:0000256" key="3">
    <source>
        <dbReference type="ARBA" id="ARBA00022793"/>
    </source>
</evidence>
<reference evidence="13" key="1">
    <citation type="journal article" date="2013" name="Stand. Genomic Sci.">
        <title>Complete genome sequence of Desulfocapsa sulfexigens, a marine deltaproteobacterium specialized in disproportionating inorganic sulfur compounds.</title>
        <authorList>
            <person name="Finster K.W."/>
            <person name="Kjeldsen K.U."/>
            <person name="Kube M."/>
            <person name="Reinhardt R."/>
            <person name="Mussmann M."/>
            <person name="Amann R."/>
            <person name="Schreiber L."/>
        </authorList>
    </citation>
    <scope>NUCLEOTIDE SEQUENCE [LARGE SCALE GENOMIC DNA]</scope>
    <source>
        <strain evidence="13">DSM 10523 / SB164P1</strain>
    </source>
</reference>
<evidence type="ECO:0000256" key="5">
    <source>
        <dbReference type="ARBA" id="ARBA00023239"/>
    </source>
</evidence>
<gene>
    <name evidence="7" type="primary">pyrF</name>
    <name evidence="12" type="ordered locus">UWK_00872</name>
</gene>
<comment type="pathway">
    <text evidence="2 7 10">Pyrimidine metabolism; UMP biosynthesis via de novo pathway; UMP from orotate: step 2/2.</text>
</comment>
<keyword evidence="13" id="KW-1185">Reference proteome</keyword>
<evidence type="ECO:0000313" key="13">
    <source>
        <dbReference type="Proteomes" id="UP000011721"/>
    </source>
</evidence>
<dbReference type="STRING" id="1167006.UWK_00872"/>
<feature type="binding site" evidence="7 9">
    <location>
        <position position="191"/>
    </location>
    <ligand>
        <name>substrate</name>
    </ligand>
</feature>
<dbReference type="Pfam" id="PF00215">
    <property type="entry name" value="OMPdecase"/>
    <property type="match status" value="1"/>
</dbReference>
<feature type="binding site" evidence="7 9">
    <location>
        <position position="16"/>
    </location>
    <ligand>
        <name>substrate</name>
    </ligand>
</feature>
<organism evidence="12 13">
    <name type="scientific">Desulfocapsa sulfexigens (strain DSM 10523 / SB164P1)</name>
    <dbReference type="NCBI Taxonomy" id="1167006"/>
    <lineage>
        <taxon>Bacteria</taxon>
        <taxon>Pseudomonadati</taxon>
        <taxon>Thermodesulfobacteriota</taxon>
        <taxon>Desulfobulbia</taxon>
        <taxon>Desulfobulbales</taxon>
        <taxon>Desulfocapsaceae</taxon>
        <taxon>Desulfocapsa</taxon>
    </lineage>
</organism>
<comment type="similarity">
    <text evidence="7">Belongs to the OMP decarboxylase family. Type 1 subfamily.</text>
</comment>
<dbReference type="EMBL" id="CP003985">
    <property type="protein sequence ID" value="AGF77446.1"/>
    <property type="molecule type" value="Genomic_DNA"/>
</dbReference>
<dbReference type="InterPro" id="IPR014732">
    <property type="entry name" value="OMPdecase"/>
</dbReference>
<feature type="active site" description="Proton donor" evidence="7">
    <location>
        <position position="67"/>
    </location>
</feature>